<evidence type="ECO:0000313" key="2">
    <source>
        <dbReference type="EMBL" id="RMO53962.1"/>
    </source>
</evidence>
<dbReference type="AlphaFoldDB" id="A0A3M3W824"/>
<evidence type="ECO:0000313" key="3">
    <source>
        <dbReference type="Proteomes" id="UP000280599"/>
    </source>
</evidence>
<feature type="compositionally biased region" description="Basic and acidic residues" evidence="1">
    <location>
        <begin position="96"/>
        <end position="110"/>
    </location>
</feature>
<feature type="non-terminal residue" evidence="2">
    <location>
        <position position="1"/>
    </location>
</feature>
<feature type="compositionally biased region" description="Basic and acidic residues" evidence="1">
    <location>
        <begin position="34"/>
        <end position="57"/>
    </location>
</feature>
<keyword evidence="2" id="KW-0547">Nucleotide-binding</keyword>
<gene>
    <name evidence="2" type="ORF">ALQ41_03365</name>
</gene>
<protein>
    <submittedName>
        <fullName evidence="2">ATP-dependent RNA helicase RhlE</fullName>
    </submittedName>
</protein>
<dbReference type="Proteomes" id="UP000280599">
    <property type="component" value="Unassembled WGS sequence"/>
</dbReference>
<keyword evidence="2" id="KW-0378">Hydrolase</keyword>
<feature type="compositionally biased region" description="Basic and acidic residues" evidence="1">
    <location>
        <begin position="74"/>
        <end position="84"/>
    </location>
</feature>
<sequence length="110" mass="11829">AARPANSGRPASGARNGSGTGAPKRNGSGSSAPRSRDGQPRGRRPAREDQPLPREGQEPAVRAPRDGQPQPKIVHKESKIDRFPSAEQLDQLPTRPRGEKPALLTRNRDS</sequence>
<feature type="region of interest" description="Disordered" evidence="1">
    <location>
        <begin position="1"/>
        <end position="110"/>
    </location>
</feature>
<reference evidence="2 3" key="1">
    <citation type="submission" date="2018-08" db="EMBL/GenBank/DDBJ databases">
        <title>Recombination of ecologically and evolutionarily significant loci maintains genetic cohesion in the Pseudomonas syringae species complex.</title>
        <authorList>
            <person name="Dillon M."/>
            <person name="Thakur S."/>
            <person name="Almeida R.N.D."/>
            <person name="Weir B.S."/>
            <person name="Guttman D.S."/>
        </authorList>
    </citation>
    <scope>NUCLEOTIDE SEQUENCE [LARGE SCALE GENOMIC DNA]</scope>
    <source>
        <strain evidence="2 3">ICMP 867</strain>
    </source>
</reference>
<keyword evidence="2" id="KW-0347">Helicase</keyword>
<dbReference type="GO" id="GO:0004386">
    <property type="term" value="F:helicase activity"/>
    <property type="evidence" value="ECO:0007669"/>
    <property type="project" value="UniProtKB-KW"/>
</dbReference>
<name>A0A3M3W824_PSESG</name>
<evidence type="ECO:0000256" key="1">
    <source>
        <dbReference type="SAM" id="MobiDB-lite"/>
    </source>
</evidence>
<comment type="caution">
    <text evidence="2">The sequence shown here is derived from an EMBL/GenBank/DDBJ whole genome shotgun (WGS) entry which is preliminary data.</text>
</comment>
<proteinExistence type="predicted"/>
<accession>A0A3M3W824</accession>
<keyword evidence="2" id="KW-0067">ATP-binding</keyword>
<organism evidence="2 3">
    <name type="scientific">Pseudomonas savastanoi pv. glycinea</name>
    <name type="common">Pseudomonas syringae pv. glycinea</name>
    <dbReference type="NCBI Taxonomy" id="318"/>
    <lineage>
        <taxon>Bacteria</taxon>
        <taxon>Pseudomonadati</taxon>
        <taxon>Pseudomonadota</taxon>
        <taxon>Gammaproteobacteria</taxon>
        <taxon>Pseudomonadales</taxon>
        <taxon>Pseudomonadaceae</taxon>
        <taxon>Pseudomonas</taxon>
    </lineage>
</organism>
<dbReference type="EMBL" id="RBPT01000005">
    <property type="protein sequence ID" value="RMO53962.1"/>
    <property type="molecule type" value="Genomic_DNA"/>
</dbReference>